<evidence type="ECO:0000313" key="1">
    <source>
        <dbReference type="EMBL" id="CAG8630842.1"/>
    </source>
</evidence>
<accession>A0A9N9D9G1</accession>
<dbReference type="AlphaFoldDB" id="A0A9N9D9G1"/>
<dbReference type="Proteomes" id="UP000789572">
    <property type="component" value="Unassembled WGS sequence"/>
</dbReference>
<organism evidence="1 2">
    <name type="scientific">Paraglomus occultum</name>
    <dbReference type="NCBI Taxonomy" id="144539"/>
    <lineage>
        <taxon>Eukaryota</taxon>
        <taxon>Fungi</taxon>
        <taxon>Fungi incertae sedis</taxon>
        <taxon>Mucoromycota</taxon>
        <taxon>Glomeromycotina</taxon>
        <taxon>Glomeromycetes</taxon>
        <taxon>Paraglomerales</taxon>
        <taxon>Paraglomeraceae</taxon>
        <taxon>Paraglomus</taxon>
    </lineage>
</organism>
<gene>
    <name evidence="1" type="ORF">POCULU_LOCUS8885</name>
</gene>
<dbReference type="EMBL" id="CAJVPJ010002868">
    <property type="protein sequence ID" value="CAG8630842.1"/>
    <property type="molecule type" value="Genomic_DNA"/>
</dbReference>
<protein>
    <submittedName>
        <fullName evidence="1">9947_t:CDS:1</fullName>
    </submittedName>
</protein>
<proteinExistence type="predicted"/>
<keyword evidence="2" id="KW-1185">Reference proteome</keyword>
<feature type="non-terminal residue" evidence="1">
    <location>
        <position position="95"/>
    </location>
</feature>
<reference evidence="1" key="1">
    <citation type="submission" date="2021-06" db="EMBL/GenBank/DDBJ databases">
        <authorList>
            <person name="Kallberg Y."/>
            <person name="Tangrot J."/>
            <person name="Rosling A."/>
        </authorList>
    </citation>
    <scope>NUCLEOTIDE SEQUENCE</scope>
    <source>
        <strain evidence="1">IA702</strain>
    </source>
</reference>
<comment type="caution">
    <text evidence="1">The sequence shown here is derived from an EMBL/GenBank/DDBJ whole genome shotgun (WGS) entry which is preliminary data.</text>
</comment>
<sequence>TEPTWEDLSREVTQIFNSITVKARPRKQIPMWRNWAGKNLWGQVTVLPSYLNWESKIRSKGILKVLGICCEVGTGVRVNSARASSVNVLQNGSDS</sequence>
<evidence type="ECO:0000313" key="2">
    <source>
        <dbReference type="Proteomes" id="UP000789572"/>
    </source>
</evidence>
<name>A0A9N9D9G1_9GLOM</name>